<keyword evidence="1" id="KW-0472">Membrane</keyword>
<feature type="domain" description="2TM" evidence="2">
    <location>
        <begin position="5"/>
        <end position="82"/>
    </location>
</feature>
<accession>A0A3D9CIW3</accession>
<proteinExistence type="predicted"/>
<dbReference type="Proteomes" id="UP000256769">
    <property type="component" value="Unassembled WGS sequence"/>
</dbReference>
<evidence type="ECO:0000259" key="2">
    <source>
        <dbReference type="Pfam" id="PF13239"/>
    </source>
</evidence>
<gene>
    <name evidence="3" type="ORF">DRF59_14595</name>
</gene>
<feature type="transmembrane region" description="Helical" evidence="1">
    <location>
        <begin position="48"/>
        <end position="68"/>
    </location>
</feature>
<keyword evidence="1" id="KW-1133">Transmembrane helix</keyword>
<dbReference type="AlphaFoldDB" id="A0A3D9CIW3"/>
<organism evidence="3 4">
    <name type="scientific">Chryseobacterium flavum</name>
    <dbReference type="NCBI Taxonomy" id="415851"/>
    <lineage>
        <taxon>Bacteria</taxon>
        <taxon>Pseudomonadati</taxon>
        <taxon>Bacteroidota</taxon>
        <taxon>Flavobacteriia</taxon>
        <taxon>Flavobacteriales</taxon>
        <taxon>Weeksellaceae</taxon>
        <taxon>Chryseobacterium group</taxon>
        <taxon>Chryseobacterium</taxon>
    </lineage>
</organism>
<keyword evidence="1" id="KW-0812">Transmembrane</keyword>
<feature type="transmembrane region" description="Helical" evidence="1">
    <location>
        <begin position="16"/>
        <end position="36"/>
    </location>
</feature>
<protein>
    <recommendedName>
        <fullName evidence="2">2TM domain-containing protein</fullName>
    </recommendedName>
</protein>
<dbReference type="Pfam" id="PF13239">
    <property type="entry name" value="2TM"/>
    <property type="match status" value="1"/>
</dbReference>
<dbReference type="EMBL" id="QNUE01000012">
    <property type="protein sequence ID" value="REC65693.1"/>
    <property type="molecule type" value="Genomic_DNA"/>
</dbReference>
<evidence type="ECO:0000256" key="1">
    <source>
        <dbReference type="SAM" id="Phobius"/>
    </source>
</evidence>
<evidence type="ECO:0000313" key="3">
    <source>
        <dbReference type="EMBL" id="REC65693.1"/>
    </source>
</evidence>
<reference evidence="3 4" key="1">
    <citation type="journal article" date="2007" name="Int. J. Syst. Evol. Microbiol.">
        <title>Chryseobacterium flavum sp. nov., isolated from polluted soil.</title>
        <authorList>
            <person name="Zhou Y."/>
            <person name="Dong J."/>
            <person name="Wang X."/>
            <person name="Huang X."/>
            <person name="Zhang K.Y."/>
            <person name="Zhang Y.Q."/>
            <person name="Guo Y.F."/>
            <person name="Lai R."/>
            <person name="Li W.J."/>
        </authorList>
    </citation>
    <scope>NUCLEOTIDE SEQUENCE [LARGE SCALE GENOMIC DNA]</scope>
    <source>
        <strain evidence="3 4">KCTC 12877</strain>
    </source>
</reference>
<dbReference type="RefSeq" id="WP_115961609.1">
    <property type="nucleotide sequence ID" value="NZ_CBCRVL010000001.1"/>
</dbReference>
<dbReference type="InterPro" id="IPR025698">
    <property type="entry name" value="2TM_dom"/>
</dbReference>
<sequence length="91" mass="11059">MDYQTAYTRTQNIKKFYRSIFIFAVVAVLIAPDDIFDEKMIRIQLFDRYAILGVWGLILLVKALKLFLFDFEWERDMIEKELRKEKKPIDY</sequence>
<comment type="caution">
    <text evidence="3">The sequence shown here is derived from an EMBL/GenBank/DDBJ whole genome shotgun (WGS) entry which is preliminary data.</text>
</comment>
<name>A0A3D9CIW3_9FLAO</name>
<keyword evidence="4" id="KW-1185">Reference proteome</keyword>
<dbReference type="OrthoDB" id="1260494at2"/>
<evidence type="ECO:0000313" key="4">
    <source>
        <dbReference type="Proteomes" id="UP000256769"/>
    </source>
</evidence>